<comment type="subunit">
    <text evidence="7">Heterodimer with SRP9; binds RNA as heterodimer. Component of a signal recognition particle (SRP) complex that consists of a 7SL RNA molecule of 300 nucleotides and six protein subunits: SRP72, SRP68, SRP54, SRP19, SRP14 and SRP9.</text>
</comment>
<keyword evidence="6 7" id="KW-0687">Ribonucleoprotein</keyword>
<protein>
    <recommendedName>
        <fullName evidence="7">Signal recognition particle 14 kDa protein</fullName>
        <shortName evidence="7">SRP14</shortName>
    </recommendedName>
</protein>
<keyword evidence="4 7" id="KW-0694">RNA-binding</keyword>
<evidence type="ECO:0000256" key="5">
    <source>
        <dbReference type="ARBA" id="ARBA00023135"/>
    </source>
</evidence>
<comment type="similarity">
    <text evidence="2 7">Belongs to the SRP14 family.</text>
</comment>
<reference evidence="8" key="1">
    <citation type="submission" date="2015-04" db="EMBL/GenBank/DDBJ databases">
        <title>The genome sequence of the plant pathogenic Rhizarian Plasmodiophora brassicae reveals insights in its biotrophic life cycle and the origin of chitin synthesis.</title>
        <authorList>
            <person name="Schwelm A."/>
            <person name="Fogelqvist J."/>
            <person name="Knaust A."/>
            <person name="Julke S."/>
            <person name="Lilja T."/>
            <person name="Dhandapani V."/>
            <person name="Bonilla-Rosso G."/>
            <person name="Karlsson M."/>
            <person name="Shevchenko A."/>
            <person name="Choi S.R."/>
            <person name="Kim H.G."/>
            <person name="Park J.Y."/>
            <person name="Lim Y.P."/>
            <person name="Ludwig-Muller J."/>
            <person name="Dixelius C."/>
        </authorList>
    </citation>
    <scope>NUCLEOTIDE SEQUENCE</scope>
    <source>
        <tissue evidence="8">Potato root galls</tissue>
    </source>
</reference>
<evidence type="ECO:0000256" key="2">
    <source>
        <dbReference type="ARBA" id="ARBA00010349"/>
    </source>
</evidence>
<evidence type="ECO:0000313" key="8">
    <source>
        <dbReference type="EMBL" id="CRZ09986.1"/>
    </source>
</evidence>
<keyword evidence="3 7" id="KW-0963">Cytoplasm</keyword>
<evidence type="ECO:0000256" key="7">
    <source>
        <dbReference type="RuleBase" id="RU368100"/>
    </source>
</evidence>
<dbReference type="PANTHER" id="PTHR12013">
    <property type="entry name" value="SIGNAL RECOGNITION PARTICLE 14 KD PROTEIN"/>
    <property type="match status" value="1"/>
</dbReference>
<comment type="function">
    <text evidence="7">Component of the signal recognition particle (SRP) complex, a ribonucleoprotein complex that mediates the cotranslational targeting of secretory and membrane proteins to the endoplasmic reticulum (ER). SRP9 together with SRP14 and the Alu portion of the SRP RNA, constitutes the elongation arrest domain of SRP. The complex of SRP9 and SRP14 is required for SRP RNA binding.</text>
</comment>
<dbReference type="GO" id="GO:0030942">
    <property type="term" value="F:endoplasmic reticulum signal peptide binding"/>
    <property type="evidence" value="ECO:0007669"/>
    <property type="project" value="UniProtKB-UniRule"/>
</dbReference>
<evidence type="ECO:0000256" key="4">
    <source>
        <dbReference type="ARBA" id="ARBA00022884"/>
    </source>
</evidence>
<comment type="subcellular location">
    <subcellularLocation>
        <location evidence="1 7">Cytoplasm</location>
    </subcellularLocation>
</comment>
<name>A0A0H5R834_9EUKA</name>
<keyword evidence="5 7" id="KW-0733">Signal recognition particle</keyword>
<evidence type="ECO:0000256" key="1">
    <source>
        <dbReference type="ARBA" id="ARBA00004496"/>
    </source>
</evidence>
<dbReference type="InterPro" id="IPR009018">
    <property type="entry name" value="Signal_recog_particle_SRP9/14"/>
</dbReference>
<dbReference type="InterPro" id="IPR003210">
    <property type="entry name" value="Signal_recog_particle_SRP14"/>
</dbReference>
<proteinExistence type="inferred from homology"/>
<dbReference type="Gene3D" id="3.30.720.10">
    <property type="entry name" value="Signal recognition particle alu RNA binding heterodimer, srp9/1"/>
    <property type="match status" value="1"/>
</dbReference>
<organism evidence="8">
    <name type="scientific">Spongospora subterranea</name>
    <dbReference type="NCBI Taxonomy" id="70186"/>
    <lineage>
        <taxon>Eukaryota</taxon>
        <taxon>Sar</taxon>
        <taxon>Rhizaria</taxon>
        <taxon>Endomyxa</taxon>
        <taxon>Phytomyxea</taxon>
        <taxon>Plasmodiophorida</taxon>
        <taxon>Plasmodiophoridae</taxon>
        <taxon>Spongospora</taxon>
    </lineage>
</organism>
<evidence type="ECO:0000256" key="6">
    <source>
        <dbReference type="ARBA" id="ARBA00023274"/>
    </source>
</evidence>
<dbReference type="GO" id="GO:0005786">
    <property type="term" value="C:signal recognition particle, endoplasmic reticulum targeting"/>
    <property type="evidence" value="ECO:0007669"/>
    <property type="project" value="UniProtKB-UniRule"/>
</dbReference>
<dbReference type="GO" id="GO:0006614">
    <property type="term" value="P:SRP-dependent cotranslational protein targeting to membrane"/>
    <property type="evidence" value="ECO:0007669"/>
    <property type="project" value="UniProtKB-UniRule"/>
</dbReference>
<accession>A0A0H5R834</accession>
<dbReference type="Pfam" id="PF02290">
    <property type="entry name" value="SRP14"/>
    <property type="match status" value="1"/>
</dbReference>
<dbReference type="AlphaFoldDB" id="A0A0H5R834"/>
<sequence length="112" mass="12882">MVILEGDQFLVRLTRMFEKSRNNNGPNTIRITMKRYIPPSKSSEMTDGDQNSSNAPHCIVKVKVGKLRASVMVPFDEHVRFQTNIAHLFRAYFDGLKKKSKTQDKARIKKEA</sequence>
<dbReference type="SUPFAM" id="SSF54762">
    <property type="entry name" value="Signal recognition particle alu RNA binding heterodimer, SRP9/14"/>
    <property type="match status" value="1"/>
</dbReference>
<evidence type="ECO:0000256" key="3">
    <source>
        <dbReference type="ARBA" id="ARBA00022490"/>
    </source>
</evidence>
<dbReference type="EMBL" id="HACM01009544">
    <property type="protein sequence ID" value="CRZ09986.1"/>
    <property type="molecule type" value="Transcribed_RNA"/>
</dbReference>
<dbReference type="GO" id="GO:0008312">
    <property type="term" value="F:7S RNA binding"/>
    <property type="evidence" value="ECO:0007669"/>
    <property type="project" value="UniProtKB-UniRule"/>
</dbReference>